<gene>
    <name evidence="1" type="ORF">QFC19_004233</name>
</gene>
<evidence type="ECO:0000313" key="2">
    <source>
        <dbReference type="Proteomes" id="UP001241377"/>
    </source>
</evidence>
<dbReference type="EMBL" id="JASBWR010000044">
    <property type="protein sequence ID" value="KAJ9103658.1"/>
    <property type="molecule type" value="Genomic_DNA"/>
</dbReference>
<accession>A0ACC2VW64</accession>
<comment type="caution">
    <text evidence="1">The sequence shown here is derived from an EMBL/GenBank/DDBJ whole genome shotgun (WGS) entry which is preliminary data.</text>
</comment>
<name>A0ACC2VW64_9TREE</name>
<protein>
    <submittedName>
        <fullName evidence="1">Uncharacterized protein</fullName>
    </submittedName>
</protein>
<dbReference type="Proteomes" id="UP001241377">
    <property type="component" value="Unassembled WGS sequence"/>
</dbReference>
<sequence length="308" mass="33070">MPGAASHYKDMSSSDAFATPSIVPPNILPPAVQTSYQPAPFRSQHYQRLLAAKLANSGQIGQESNANDAAAAASFMQNWGDHLLDPNFPTPQEMSFLPSSQSPLYQLFTSGHTQDQWQDGGSFQEPTAVRPTAESMAPNSFTSGHYAASGNSSRQIPSANHFQRPEAGSSASSNTSYLQVSESGNKYVPWINPYAQAAEVNDATSVESSRAPGHHYPNGREMQRGEDAMFREPVHTAAAAPASEPAPSSHQSGNQEMHDMSANPYGEENAPSPDNNANTTFTDDGGEEGEEPKKAVLACHFCRGRKLK</sequence>
<evidence type="ECO:0000313" key="1">
    <source>
        <dbReference type="EMBL" id="KAJ9103658.1"/>
    </source>
</evidence>
<proteinExistence type="predicted"/>
<organism evidence="1 2">
    <name type="scientific">Naganishia cerealis</name>
    <dbReference type="NCBI Taxonomy" id="610337"/>
    <lineage>
        <taxon>Eukaryota</taxon>
        <taxon>Fungi</taxon>
        <taxon>Dikarya</taxon>
        <taxon>Basidiomycota</taxon>
        <taxon>Agaricomycotina</taxon>
        <taxon>Tremellomycetes</taxon>
        <taxon>Filobasidiales</taxon>
        <taxon>Filobasidiaceae</taxon>
        <taxon>Naganishia</taxon>
    </lineage>
</organism>
<keyword evidence="2" id="KW-1185">Reference proteome</keyword>
<reference evidence="1" key="1">
    <citation type="submission" date="2023-04" db="EMBL/GenBank/DDBJ databases">
        <title>Draft Genome sequencing of Naganishia species isolated from polar environments using Oxford Nanopore Technology.</title>
        <authorList>
            <person name="Leo P."/>
            <person name="Venkateswaran K."/>
        </authorList>
    </citation>
    <scope>NUCLEOTIDE SEQUENCE</scope>
    <source>
        <strain evidence="1">MNA-CCFEE 5261</strain>
    </source>
</reference>